<dbReference type="EMBL" id="LGTQ01000015">
    <property type="protein sequence ID" value="KPM46708.1"/>
    <property type="molecule type" value="Genomic_DNA"/>
</dbReference>
<feature type="transmembrane region" description="Helical" evidence="1">
    <location>
        <begin position="46"/>
        <end position="67"/>
    </location>
</feature>
<dbReference type="Proteomes" id="UP000050454">
    <property type="component" value="Unassembled WGS sequence"/>
</dbReference>
<name>A0A0N8H990_9BACT</name>
<evidence type="ECO:0000313" key="3">
    <source>
        <dbReference type="EMBL" id="KPM46708.1"/>
    </source>
</evidence>
<dbReference type="GO" id="GO:0004175">
    <property type="term" value="F:endopeptidase activity"/>
    <property type="evidence" value="ECO:0007669"/>
    <property type="project" value="UniProtKB-ARBA"/>
</dbReference>
<proteinExistence type="predicted"/>
<reference evidence="3 4" key="1">
    <citation type="submission" date="2015-07" db="EMBL/GenBank/DDBJ databases">
        <title>The draft genome sequence of Leadbetterella sp. JN14-9.</title>
        <authorList>
            <person name="Liu Y."/>
            <person name="Du J."/>
            <person name="Shao Z."/>
        </authorList>
    </citation>
    <scope>NUCLEOTIDE SEQUENCE [LARGE SCALE GENOMIC DNA]</scope>
    <source>
        <strain evidence="3 4">JN14-9</strain>
    </source>
</reference>
<dbReference type="GO" id="GO:0080120">
    <property type="term" value="P:CAAX-box protein maturation"/>
    <property type="evidence" value="ECO:0007669"/>
    <property type="project" value="UniProtKB-ARBA"/>
</dbReference>
<keyword evidence="1" id="KW-0472">Membrane</keyword>
<evidence type="ECO:0000313" key="4">
    <source>
        <dbReference type="Proteomes" id="UP000050454"/>
    </source>
</evidence>
<dbReference type="AlphaFoldDB" id="A0A0N8H990"/>
<keyword evidence="1" id="KW-1133">Transmembrane helix</keyword>
<feature type="transmembrane region" description="Helical" evidence="1">
    <location>
        <begin position="154"/>
        <end position="171"/>
    </location>
</feature>
<comment type="caution">
    <text evidence="3">The sequence shown here is derived from an EMBL/GenBank/DDBJ whole genome shotgun (WGS) entry which is preliminary data.</text>
</comment>
<feature type="transmembrane region" description="Helical" evidence="1">
    <location>
        <begin position="6"/>
        <end position="25"/>
    </location>
</feature>
<keyword evidence="1" id="KW-0812">Transmembrane</keyword>
<accession>A0A0N8H990</accession>
<dbReference type="STRING" id="1605367.AFM12_18180"/>
<feature type="domain" description="CAAX prenyl protease 2/Lysostaphin resistance protein A-like" evidence="2">
    <location>
        <begin position="96"/>
        <end position="196"/>
    </location>
</feature>
<sequence>MISELFSTFLQLSVFSLIPFLFYLIRFRKRTGFFQWIGFKKANKKSLILAAGLSVLGLSTLVLPVFLGSSFAEVLHNPKSVTGALKQLTFGSSLVTSIILIAVFKTALAEEILFRGFLAKRLISWLGFRWGNFTQALLFGVLHTALFLTITSNILWLISIFIIPFAVAYLIGYINEKKAEGSILPGWLAHGLGNLMTYWVIYFS</sequence>
<dbReference type="OrthoDB" id="1437285at2"/>
<organism evidence="3 4">
    <name type="scientific">Jiulongibacter sediminis</name>
    <dbReference type="NCBI Taxonomy" id="1605367"/>
    <lineage>
        <taxon>Bacteria</taxon>
        <taxon>Pseudomonadati</taxon>
        <taxon>Bacteroidota</taxon>
        <taxon>Cytophagia</taxon>
        <taxon>Cytophagales</taxon>
        <taxon>Leadbetterellaceae</taxon>
        <taxon>Jiulongibacter</taxon>
    </lineage>
</organism>
<protein>
    <recommendedName>
        <fullName evidence="2">CAAX prenyl protease 2/Lysostaphin resistance protein A-like domain-containing protein</fullName>
    </recommendedName>
</protein>
<feature type="transmembrane region" description="Helical" evidence="1">
    <location>
        <begin position="183"/>
        <end position="201"/>
    </location>
</feature>
<dbReference type="InterPro" id="IPR003675">
    <property type="entry name" value="Rce1/LyrA-like_dom"/>
</dbReference>
<dbReference type="RefSeq" id="WP_055151451.1">
    <property type="nucleotide sequence ID" value="NZ_JXSZ01000015.1"/>
</dbReference>
<evidence type="ECO:0000259" key="2">
    <source>
        <dbReference type="Pfam" id="PF02517"/>
    </source>
</evidence>
<feature type="transmembrane region" description="Helical" evidence="1">
    <location>
        <begin position="87"/>
        <end position="109"/>
    </location>
</feature>
<dbReference type="Pfam" id="PF02517">
    <property type="entry name" value="Rce1-like"/>
    <property type="match status" value="1"/>
</dbReference>
<feature type="transmembrane region" description="Helical" evidence="1">
    <location>
        <begin position="130"/>
        <end position="148"/>
    </location>
</feature>
<keyword evidence="4" id="KW-1185">Reference proteome</keyword>
<gene>
    <name evidence="3" type="ORF">AFM12_18180</name>
</gene>
<evidence type="ECO:0000256" key="1">
    <source>
        <dbReference type="SAM" id="Phobius"/>
    </source>
</evidence>